<proteinExistence type="predicted"/>
<name>A0A829R7M8_LISGR</name>
<gene>
    <name evidence="2" type="ORF">LMUR_09569</name>
</gene>
<evidence type="ECO:0000313" key="2">
    <source>
        <dbReference type="EMBL" id="EUJ27765.1"/>
    </source>
</evidence>
<evidence type="ECO:0000313" key="3">
    <source>
        <dbReference type="Proteomes" id="UP000019251"/>
    </source>
</evidence>
<dbReference type="Gene3D" id="3.90.950.10">
    <property type="match status" value="1"/>
</dbReference>
<sequence>MSGYITEEERGASGFGYDPLFYLPNYQKTMAEIAASEKK</sequence>
<organism evidence="2 3">
    <name type="scientific">Listeria grayi FSL F6-1183</name>
    <dbReference type="NCBI Taxonomy" id="1265827"/>
    <lineage>
        <taxon>Bacteria</taxon>
        <taxon>Bacillati</taxon>
        <taxon>Bacillota</taxon>
        <taxon>Bacilli</taxon>
        <taxon>Bacillales</taxon>
        <taxon>Listeriaceae</taxon>
        <taxon>Listeria</taxon>
    </lineage>
</organism>
<dbReference type="GO" id="GO:0047429">
    <property type="term" value="F:nucleoside triphosphate diphosphatase activity"/>
    <property type="evidence" value="ECO:0007669"/>
    <property type="project" value="InterPro"/>
</dbReference>
<dbReference type="InterPro" id="IPR029001">
    <property type="entry name" value="ITPase-like_fam"/>
</dbReference>
<keyword evidence="1" id="KW-0378">Hydrolase</keyword>
<protein>
    <submittedName>
        <fullName evidence="2">RdgB/HAM1 family non-canonical purine NTP pyrophosphatase</fullName>
    </submittedName>
</protein>
<dbReference type="InterPro" id="IPR002637">
    <property type="entry name" value="RdgB/HAM1"/>
</dbReference>
<reference evidence="2 3" key="1">
    <citation type="submission" date="2012-12" db="EMBL/GenBank/DDBJ databases">
        <title>Novel taxa of Listeriaceae from agricultural environments in the United States.</title>
        <authorList>
            <person name="den Bakker H.C."/>
            <person name="Allred A."/>
            <person name="Warchocki S."/>
            <person name="Wright E.M."/>
            <person name="Burrell A."/>
            <person name="Nightingale K.K."/>
            <person name="Kephart D."/>
            <person name="Wiedmann M."/>
        </authorList>
    </citation>
    <scope>NUCLEOTIDE SEQUENCE [LARGE SCALE GENOMIC DNA]</scope>
    <source>
        <strain evidence="2 3">FSL F6-1183</strain>
    </source>
</reference>
<accession>A0A829R7M8</accession>
<dbReference type="GO" id="GO:0009143">
    <property type="term" value="P:nucleoside triphosphate catabolic process"/>
    <property type="evidence" value="ECO:0007669"/>
    <property type="project" value="InterPro"/>
</dbReference>
<dbReference type="SUPFAM" id="SSF52972">
    <property type="entry name" value="ITPase-like"/>
    <property type="match status" value="1"/>
</dbReference>
<dbReference type="AlphaFoldDB" id="A0A829R7M8"/>
<dbReference type="EMBL" id="AODG01000011">
    <property type="protein sequence ID" value="EUJ27765.1"/>
    <property type="molecule type" value="Genomic_DNA"/>
</dbReference>
<dbReference type="Proteomes" id="UP000019251">
    <property type="component" value="Unassembled WGS sequence"/>
</dbReference>
<comment type="caution">
    <text evidence="2">The sequence shown here is derived from an EMBL/GenBank/DDBJ whole genome shotgun (WGS) entry which is preliminary data.</text>
</comment>
<dbReference type="Pfam" id="PF01725">
    <property type="entry name" value="Ham1p_like"/>
    <property type="match status" value="1"/>
</dbReference>
<evidence type="ECO:0000256" key="1">
    <source>
        <dbReference type="ARBA" id="ARBA00022801"/>
    </source>
</evidence>